<dbReference type="Proteomes" id="UP001601948">
    <property type="component" value="Unassembled WGS sequence"/>
</dbReference>
<evidence type="ECO:0000313" key="1">
    <source>
        <dbReference type="EMBL" id="MFF3226013.1"/>
    </source>
</evidence>
<protein>
    <submittedName>
        <fullName evidence="1">Uncharacterized protein</fullName>
    </submittedName>
</protein>
<organism evidence="1 2">
    <name type="scientific">Nocardia suismassiliense</name>
    <dbReference type="NCBI Taxonomy" id="2077092"/>
    <lineage>
        <taxon>Bacteria</taxon>
        <taxon>Bacillati</taxon>
        <taxon>Actinomycetota</taxon>
        <taxon>Actinomycetes</taxon>
        <taxon>Mycobacteriales</taxon>
        <taxon>Nocardiaceae</taxon>
        <taxon>Nocardia</taxon>
    </lineage>
</organism>
<reference evidence="1 2" key="1">
    <citation type="submission" date="2024-10" db="EMBL/GenBank/DDBJ databases">
        <title>The Natural Products Discovery Center: Release of the First 8490 Sequenced Strains for Exploring Actinobacteria Biosynthetic Diversity.</title>
        <authorList>
            <person name="Kalkreuter E."/>
            <person name="Kautsar S.A."/>
            <person name="Yang D."/>
            <person name="Bader C.D."/>
            <person name="Teijaro C.N."/>
            <person name="Fluegel L."/>
            <person name="Davis C.M."/>
            <person name="Simpson J.R."/>
            <person name="Lauterbach L."/>
            <person name="Steele A.D."/>
            <person name="Gui C."/>
            <person name="Meng S."/>
            <person name="Li G."/>
            <person name="Viehrig K."/>
            <person name="Ye F."/>
            <person name="Su P."/>
            <person name="Kiefer A.F."/>
            <person name="Nichols A."/>
            <person name="Cepeda A.J."/>
            <person name="Yan W."/>
            <person name="Fan B."/>
            <person name="Jiang Y."/>
            <person name="Adhikari A."/>
            <person name="Zheng C.-J."/>
            <person name="Schuster L."/>
            <person name="Cowan T.M."/>
            <person name="Smanski M.J."/>
            <person name="Chevrette M.G."/>
            <person name="De Carvalho L.P.S."/>
            <person name="Shen B."/>
        </authorList>
    </citation>
    <scope>NUCLEOTIDE SEQUENCE [LARGE SCALE GENOMIC DNA]</scope>
    <source>
        <strain evidence="1 2">NPDC003040</strain>
    </source>
</reference>
<name>A0ABW6QXM2_9NOCA</name>
<dbReference type="EMBL" id="JBIAPI010000006">
    <property type="protein sequence ID" value="MFF3226013.1"/>
    <property type="molecule type" value="Genomic_DNA"/>
</dbReference>
<comment type="caution">
    <text evidence="1">The sequence shown here is derived from an EMBL/GenBank/DDBJ whole genome shotgun (WGS) entry which is preliminary data.</text>
</comment>
<sequence length="610" mass="64989">MATSLTVAHAARRLGRSVQQGGRRGERRNGWAATVVMTVVAAGLVPPGLAAAAEEPPASVATDRREQQVATRDGIAVSYVSFRLPLPAGVAPHPDACDRTGYLRYRPVGGPESSRDADAVVVQQQGLGGGAVNSEGVAGNTVRSAKSLGRNIEFWSLARRGACLDETAGFDYALQTGNYLDAVDYYFNGKPIDGRTFPGFKQSQDLAILDAIGVERVIRDQYEIMLHEMPDQAERQRKYICTGISMGGMVTGFFSDWDFDGNPASQADAGYNQCAAFAAQDSMVSSDPAAIQNTPFFSDVTNALMGPTNTVLKAGFDSGLLPMRTLGPVPVIGTKAMMLYRLAGLAAHLAPDEESQLLAHLHDPEVETTLTTMFGQSWAAVASGGSNGEGTIRDYRFTNTALLGTFIDNNSGNFALLQQGVGALAGGPVQEKTFPNGGGATQVPVLGNYLRMSAGPQTRVAPTDRNVLYTWRNYNDVVGVPWTAPSRETSDIHAVARQLGTGAPTAYWETYFPARMVIDLGAGFTGARSGNMVNLRYHNMSRTKPNFIAYAGDSVVQYGVGTWIPTGATAQVETLPGYTHIDTIGAAAVQNNGKPDYSGQYLAEFIRGLT</sequence>
<proteinExistence type="predicted"/>
<dbReference type="RefSeq" id="WP_387720910.1">
    <property type="nucleotide sequence ID" value="NZ_JBIAPI010000006.1"/>
</dbReference>
<accession>A0ABW6QXM2</accession>
<keyword evidence="2" id="KW-1185">Reference proteome</keyword>
<evidence type="ECO:0000313" key="2">
    <source>
        <dbReference type="Proteomes" id="UP001601948"/>
    </source>
</evidence>
<gene>
    <name evidence="1" type="ORF">ACFYV7_24660</name>
</gene>